<reference evidence="6 8" key="2">
    <citation type="submission" date="2019-08" db="EMBL/GenBank/DDBJ databases">
        <title>Complete genome sequences of Francisella adeliensis (FSC1325 and FSC1326).</title>
        <authorList>
            <person name="Ohrman C."/>
            <person name="Uneklint I."/>
            <person name="Vallesi A."/>
            <person name="Karlsson L."/>
            <person name="Sjodin A."/>
        </authorList>
    </citation>
    <scope>NUCLEOTIDE SEQUENCE [LARGE SCALE GENOMIC DNA]</scope>
    <source>
        <strain evidence="6 8">FSC1325</strain>
    </source>
</reference>
<dbReference type="EMBL" id="CP021781">
    <property type="protein sequence ID" value="AXA33555.1"/>
    <property type="molecule type" value="Genomic_DNA"/>
</dbReference>
<evidence type="ECO:0000313" key="8">
    <source>
        <dbReference type="Proteomes" id="UP000681131"/>
    </source>
</evidence>
<dbReference type="Proteomes" id="UP000681131">
    <property type="component" value="Chromosome"/>
</dbReference>
<feature type="binding site" evidence="4">
    <location>
        <position position="6"/>
    </location>
    <ligand>
        <name>a divalent metal cation</name>
        <dbReference type="ChEBI" id="CHEBI:60240"/>
        <label>1</label>
    </ligand>
</feature>
<feature type="binding site" evidence="4">
    <location>
        <position position="150"/>
    </location>
    <ligand>
        <name>a divalent metal cation</name>
        <dbReference type="ChEBI" id="CHEBI:60240"/>
        <label>2</label>
    </ligand>
</feature>
<dbReference type="SUPFAM" id="SSF51556">
    <property type="entry name" value="Metallo-dependent hydrolases"/>
    <property type="match status" value="1"/>
</dbReference>
<dbReference type="PROSITE" id="PS01137">
    <property type="entry name" value="TATD_1"/>
    <property type="match status" value="1"/>
</dbReference>
<name>A0A2Z4XYP7_9GAMM</name>
<protein>
    <submittedName>
        <fullName evidence="5">DNAase</fullName>
    </submittedName>
    <submittedName>
        <fullName evidence="6">TatD family deoxyribonuclease</fullName>
    </submittedName>
</protein>
<organism evidence="5 7">
    <name type="scientific">Francisella adeliensis</name>
    <dbReference type="NCBI Taxonomy" id="2007306"/>
    <lineage>
        <taxon>Bacteria</taxon>
        <taxon>Pseudomonadati</taxon>
        <taxon>Pseudomonadota</taxon>
        <taxon>Gammaproteobacteria</taxon>
        <taxon>Thiotrichales</taxon>
        <taxon>Francisellaceae</taxon>
        <taxon>Francisella</taxon>
    </lineage>
</organism>
<dbReference type="PIRSF" id="PIRSF005902">
    <property type="entry name" value="DNase_TatD"/>
    <property type="match status" value="1"/>
</dbReference>
<dbReference type="InterPro" id="IPR032466">
    <property type="entry name" value="Metal_Hydrolase"/>
</dbReference>
<dbReference type="OrthoDB" id="9810005at2"/>
<feature type="binding site" evidence="4">
    <location>
        <position position="199"/>
    </location>
    <ligand>
        <name>a divalent metal cation</name>
        <dbReference type="ChEBI" id="CHEBI:60240"/>
        <label>1</label>
    </ligand>
</feature>
<dbReference type="GO" id="GO:0005829">
    <property type="term" value="C:cytosol"/>
    <property type="evidence" value="ECO:0007669"/>
    <property type="project" value="TreeGrafter"/>
</dbReference>
<dbReference type="InterPro" id="IPR018228">
    <property type="entry name" value="DNase_TatD-rel_CS"/>
</dbReference>
<dbReference type="KEGG" id="fad:CDH04_03630"/>
<accession>A0A2Z4XYP7</accession>
<dbReference type="PANTHER" id="PTHR46124">
    <property type="entry name" value="D-AMINOACYL-TRNA DEACYLASE"/>
    <property type="match status" value="1"/>
</dbReference>
<dbReference type="InterPro" id="IPR001130">
    <property type="entry name" value="TatD-like"/>
</dbReference>
<feature type="binding site" evidence="4">
    <location>
        <position position="8"/>
    </location>
    <ligand>
        <name>a divalent metal cation</name>
        <dbReference type="ChEBI" id="CHEBI:60240"/>
        <label>1</label>
    </ligand>
</feature>
<feature type="binding site" evidence="4">
    <location>
        <position position="92"/>
    </location>
    <ligand>
        <name>a divalent metal cation</name>
        <dbReference type="ChEBI" id="CHEBI:60240"/>
        <label>1</label>
    </ligand>
</feature>
<dbReference type="EMBL" id="CP043424">
    <property type="protein sequence ID" value="QIW11786.1"/>
    <property type="molecule type" value="Genomic_DNA"/>
</dbReference>
<reference evidence="5 7" key="1">
    <citation type="submission" date="2017-06" db="EMBL/GenBank/DDBJ databases">
        <title>Complete genome of Francisella adeliensis.</title>
        <authorList>
            <person name="Vallesi A."/>
            <person name="Sjodin A."/>
        </authorList>
    </citation>
    <scope>NUCLEOTIDE SEQUENCE [LARGE SCALE GENOMIC DNA]</scope>
    <source>
        <strain evidence="5 7">FDC440</strain>
    </source>
</reference>
<proteinExistence type="inferred from homology"/>
<dbReference type="Proteomes" id="UP000251120">
    <property type="component" value="Chromosome"/>
</dbReference>
<evidence type="ECO:0000256" key="4">
    <source>
        <dbReference type="PIRSR" id="PIRSR005902-1"/>
    </source>
</evidence>
<evidence type="ECO:0000313" key="7">
    <source>
        <dbReference type="Proteomes" id="UP000251120"/>
    </source>
</evidence>
<dbReference type="FunFam" id="3.20.20.140:FF:000005">
    <property type="entry name" value="TatD family hydrolase"/>
    <property type="match status" value="1"/>
</dbReference>
<evidence type="ECO:0000256" key="1">
    <source>
        <dbReference type="ARBA" id="ARBA00009275"/>
    </source>
</evidence>
<dbReference type="Gene3D" id="3.20.20.140">
    <property type="entry name" value="Metal-dependent hydrolases"/>
    <property type="match status" value="1"/>
</dbReference>
<gene>
    <name evidence="5" type="ORF">CDH04_03630</name>
    <name evidence="6" type="ORF">FZC43_03630</name>
</gene>
<keyword evidence="2 4" id="KW-0479">Metal-binding</keyword>
<dbReference type="CDD" id="cd01310">
    <property type="entry name" value="TatD_DNAse"/>
    <property type="match status" value="1"/>
</dbReference>
<keyword evidence="8" id="KW-1185">Reference proteome</keyword>
<dbReference type="Pfam" id="PF01026">
    <property type="entry name" value="TatD_DNase"/>
    <property type="match status" value="1"/>
</dbReference>
<dbReference type="PANTHER" id="PTHR46124:SF3">
    <property type="entry name" value="HYDROLASE"/>
    <property type="match status" value="1"/>
</dbReference>
<feature type="binding site" evidence="4">
    <location>
        <position position="126"/>
    </location>
    <ligand>
        <name>a divalent metal cation</name>
        <dbReference type="ChEBI" id="CHEBI:60240"/>
        <label>2</label>
    </ligand>
</feature>
<evidence type="ECO:0000313" key="5">
    <source>
        <dbReference type="EMBL" id="AXA33555.1"/>
    </source>
</evidence>
<evidence type="ECO:0000313" key="6">
    <source>
        <dbReference type="EMBL" id="QIW11786.1"/>
    </source>
</evidence>
<dbReference type="RefSeq" id="WP_112869728.1">
    <property type="nucleotide sequence ID" value="NZ_CP021781.1"/>
</dbReference>
<keyword evidence="3" id="KW-0378">Hydrolase</keyword>
<evidence type="ECO:0000256" key="3">
    <source>
        <dbReference type="ARBA" id="ARBA00022801"/>
    </source>
</evidence>
<dbReference type="AlphaFoldDB" id="A0A2Z4XYP7"/>
<evidence type="ECO:0000256" key="2">
    <source>
        <dbReference type="ARBA" id="ARBA00022723"/>
    </source>
</evidence>
<dbReference type="GO" id="GO:0016788">
    <property type="term" value="F:hydrolase activity, acting on ester bonds"/>
    <property type="evidence" value="ECO:0007669"/>
    <property type="project" value="InterPro"/>
</dbReference>
<sequence length="247" mass="28325">MFIDTHCHLDFDVFDSFRDELITKCNKLNITQFINPATQQSSWDKLIELNQEFKSIKIAFGLHPIFIKNHESQYLDMLEQYTIVQNTKLIGEIGLDKRIESFDRQLIFFKAQISIAKNLAKPVIIHSVKSHNEIIKTIKDTKFTHGGIIHAFNSNMNIAKTYIDLGFKLGVGGLISHPKTKLSNILKDIPIQSLVLETDSPDMPLFNSNGINTPLNIPKIFELLCDIYQSNTDILKRQIYTNSLEFI</sequence>
<comment type="similarity">
    <text evidence="1">Belongs to the metallo-dependent hydrolases superfamily. TatD-type hydrolase family.</text>
</comment>
<dbReference type="GO" id="GO:0046872">
    <property type="term" value="F:metal ion binding"/>
    <property type="evidence" value="ECO:0007669"/>
    <property type="project" value="UniProtKB-KW"/>
</dbReference>